<gene>
    <name evidence="1" type="ORF">LOY88_000917</name>
</gene>
<dbReference type="EMBL" id="JALBCA010000009">
    <property type="protein sequence ID" value="KAI2391932.1"/>
    <property type="molecule type" value="Genomic_DNA"/>
</dbReference>
<organism evidence="1">
    <name type="scientific">Ophidiomyces ophidiicola</name>
    <dbReference type="NCBI Taxonomy" id="1387563"/>
    <lineage>
        <taxon>Eukaryota</taxon>
        <taxon>Fungi</taxon>
        <taxon>Dikarya</taxon>
        <taxon>Ascomycota</taxon>
        <taxon>Pezizomycotina</taxon>
        <taxon>Eurotiomycetes</taxon>
        <taxon>Eurotiomycetidae</taxon>
        <taxon>Onygenales</taxon>
        <taxon>Onygenaceae</taxon>
        <taxon>Ophidiomyces</taxon>
    </lineage>
</organism>
<proteinExistence type="predicted"/>
<protein>
    <submittedName>
        <fullName evidence="1">Uncharacterized protein</fullName>
    </submittedName>
</protein>
<name>A0ACB8V3J6_9EURO</name>
<comment type="caution">
    <text evidence="1">The sequence shown here is derived from an EMBL/GenBank/DDBJ whole genome shotgun (WGS) entry which is preliminary data.</text>
</comment>
<accession>A0ACB8V3J6</accession>
<reference evidence="1" key="1">
    <citation type="journal article" date="2022" name="bioRxiv">
        <title>Population genetic analysis of Ophidiomyces ophidiicola, the causative agent of snake fungal disease, indicates recent introductions to the USA.</title>
        <authorList>
            <person name="Ladner J.T."/>
            <person name="Palmer J.M."/>
            <person name="Ettinger C.L."/>
            <person name="Stajich J.E."/>
            <person name="Farrell T.M."/>
            <person name="Glorioso B.M."/>
            <person name="Lawson B."/>
            <person name="Price S.J."/>
            <person name="Stengle A.G."/>
            <person name="Grear D.A."/>
            <person name="Lorch J.M."/>
        </authorList>
    </citation>
    <scope>NUCLEOTIDE SEQUENCE</scope>
    <source>
        <strain evidence="1">NWHC 24266-5</strain>
    </source>
</reference>
<evidence type="ECO:0000313" key="1">
    <source>
        <dbReference type="EMBL" id="KAI2391932.1"/>
    </source>
</evidence>
<sequence>MAVADGVGIMQGSSGSSVTSTPSWSDLLHFDNVDALGGGIVSGLVVPTSDVSVMGANQGQTDDLGIAELMDAGGCAYQFDPKFAMDFENDLLHLSTTTQAAVPAVSSHTYSPSSLSLPRHLQEVGSQYISPPQLATQPVTSHPALDTNTLHSVSSSSSSSSVTQSPPGSSAHSVAPRRKREQTTSSDPSDAAAEKRRRNTLAARRFRQRQQDRIAQLERALEQVAQERDELKMQVAKWEGEATALRGILGKRSSRE</sequence>